<comment type="caution">
    <text evidence="4">The sequence shown here is derived from an EMBL/GenBank/DDBJ whole genome shotgun (WGS) entry which is preliminary data.</text>
</comment>
<dbReference type="SFLD" id="SFLDS00001">
    <property type="entry name" value="Enolase"/>
    <property type="match status" value="1"/>
</dbReference>
<dbReference type="GO" id="GO:0016829">
    <property type="term" value="F:lyase activity"/>
    <property type="evidence" value="ECO:0007669"/>
    <property type="project" value="UniProtKB-KW"/>
</dbReference>
<dbReference type="InterPro" id="IPR029065">
    <property type="entry name" value="Enolase_C-like"/>
</dbReference>
<evidence type="ECO:0000259" key="3">
    <source>
        <dbReference type="SMART" id="SM00922"/>
    </source>
</evidence>
<dbReference type="Pfam" id="PF13378">
    <property type="entry name" value="MR_MLE_C"/>
    <property type="match status" value="1"/>
</dbReference>
<protein>
    <recommendedName>
        <fullName evidence="3">Mandelate racemase/muconate lactonizing enzyme C-terminal domain-containing protein</fullName>
    </recommendedName>
</protein>
<dbReference type="SUPFAM" id="SSF51604">
    <property type="entry name" value="Enolase C-terminal domain-like"/>
    <property type="match status" value="1"/>
</dbReference>
<reference evidence="4 5" key="1">
    <citation type="submission" date="2007-08" db="EMBL/GenBank/DDBJ databases">
        <authorList>
            <person name="Fulton L."/>
            <person name="Clifton S."/>
            <person name="Fulton B."/>
            <person name="Xu J."/>
            <person name="Minx P."/>
            <person name="Pepin K.H."/>
            <person name="Johnson M."/>
            <person name="Thiruvilangam P."/>
            <person name="Bhonagiri V."/>
            <person name="Nash W.E."/>
            <person name="Mardis E.R."/>
            <person name="Wilson R.K."/>
        </authorList>
    </citation>
    <scope>NUCLEOTIDE SEQUENCE [LARGE SCALE GENOMIC DNA]</scope>
    <source>
        <strain evidence="5">ATCC BAA-613 / DSM 15670 / CCUG 46953 / JCM 12243 / WAL 16351</strain>
    </source>
</reference>
<evidence type="ECO:0000313" key="4">
    <source>
        <dbReference type="EMBL" id="EDP18967.1"/>
    </source>
</evidence>
<dbReference type="GO" id="GO:0046872">
    <property type="term" value="F:metal ion binding"/>
    <property type="evidence" value="ECO:0007669"/>
    <property type="project" value="UniProtKB-KW"/>
</dbReference>
<dbReference type="CDD" id="cd03316">
    <property type="entry name" value="MR_like"/>
    <property type="match status" value="1"/>
</dbReference>
<dbReference type="EMBL" id="ABCC02000009">
    <property type="protein sequence ID" value="EDP18967.1"/>
    <property type="molecule type" value="Genomic_DNA"/>
</dbReference>
<dbReference type="Gene3D" id="3.20.20.120">
    <property type="entry name" value="Enolase-like C-terminal domain"/>
    <property type="match status" value="1"/>
</dbReference>
<gene>
    <name evidence="4" type="ORF">CLOBOL_00402</name>
</gene>
<dbReference type="PANTHER" id="PTHR48080:SF2">
    <property type="entry name" value="D-GALACTONATE DEHYDRATASE"/>
    <property type="match status" value="1"/>
</dbReference>
<dbReference type="Proteomes" id="UP000005396">
    <property type="component" value="Unassembled WGS sequence"/>
</dbReference>
<dbReference type="PANTHER" id="PTHR48080">
    <property type="entry name" value="D-GALACTONATE DEHYDRATASE-RELATED"/>
    <property type="match status" value="1"/>
</dbReference>
<dbReference type="AlphaFoldDB" id="A8RHF5"/>
<dbReference type="InterPro" id="IPR034593">
    <property type="entry name" value="DgoD-like"/>
</dbReference>
<dbReference type="InterPro" id="IPR036849">
    <property type="entry name" value="Enolase-like_C_sf"/>
</dbReference>
<feature type="domain" description="Mandelate racemase/muconate lactonizing enzyme C-terminal" evidence="3">
    <location>
        <begin position="160"/>
        <end position="274"/>
    </location>
</feature>
<dbReference type="InterPro" id="IPR013342">
    <property type="entry name" value="Mandelate_racemase_C"/>
</dbReference>
<organism evidence="4 5">
    <name type="scientific">Enterocloster bolteae (strain ATCC BAA-613 / DSM 15670 / CCUG 46953 / JCM 12243 / WAL 16351)</name>
    <name type="common">Clostridium bolteae</name>
    <dbReference type="NCBI Taxonomy" id="411902"/>
    <lineage>
        <taxon>Bacteria</taxon>
        <taxon>Bacillati</taxon>
        <taxon>Bacillota</taxon>
        <taxon>Clostridia</taxon>
        <taxon>Lachnospirales</taxon>
        <taxon>Lachnospiraceae</taxon>
        <taxon>Enterocloster</taxon>
    </lineage>
</organism>
<dbReference type="SFLD" id="SFLDG00179">
    <property type="entry name" value="mandelate_racemase"/>
    <property type="match status" value="1"/>
</dbReference>
<dbReference type="HOGENOM" id="CLU_030273_3_2_9"/>
<evidence type="ECO:0000256" key="1">
    <source>
        <dbReference type="ARBA" id="ARBA00022723"/>
    </source>
</evidence>
<keyword evidence="1" id="KW-0479">Metal-binding</keyword>
<accession>A8RHF5</accession>
<evidence type="ECO:0000256" key="2">
    <source>
        <dbReference type="ARBA" id="ARBA00023239"/>
    </source>
</evidence>
<dbReference type="InterPro" id="IPR013341">
    <property type="entry name" value="Mandelate_racemase_N_dom"/>
</dbReference>
<evidence type="ECO:0000313" key="5">
    <source>
        <dbReference type="Proteomes" id="UP000005396"/>
    </source>
</evidence>
<dbReference type="SUPFAM" id="SSF54826">
    <property type="entry name" value="Enolase N-terminal domain-like"/>
    <property type="match status" value="1"/>
</dbReference>
<dbReference type="InterPro" id="IPR029017">
    <property type="entry name" value="Enolase-like_N"/>
</dbReference>
<keyword evidence="2" id="KW-0456">Lyase</keyword>
<dbReference type="Gene3D" id="3.30.390.10">
    <property type="entry name" value="Enolase-like, N-terminal domain"/>
    <property type="match status" value="1"/>
</dbReference>
<dbReference type="eggNOG" id="COG4948">
    <property type="taxonomic scope" value="Bacteria"/>
</dbReference>
<reference evidence="4 5" key="2">
    <citation type="submission" date="2007-09" db="EMBL/GenBank/DDBJ databases">
        <title>Draft genome sequence of Clostridium bolteae (ATCC BAA-613).</title>
        <authorList>
            <person name="Sudarsanam P."/>
            <person name="Ley R."/>
            <person name="Guruge J."/>
            <person name="Turnbaugh P.J."/>
            <person name="Mahowald M."/>
            <person name="Liep D."/>
            <person name="Gordon J."/>
        </authorList>
    </citation>
    <scope>NUCLEOTIDE SEQUENCE [LARGE SCALE GENOMIC DNA]</scope>
    <source>
        <strain evidence="5">ATCC BAA-613 / DSM 15670 / CCUG 46953 / JCM 12243 / WAL 16351</strain>
    </source>
</reference>
<sequence>MYSNKTDLQEVMLHMKIVSVDIFLLDGGSPGWRPIVCRVNTDEGVSGYGEASVGFDTGASASYSMIKEVAPFVIGMDPMATEAVWNKMYTQTFWAQGGGTIMFSAISAIDMACWDIKAKALNLPLYKLLGGKCREKLRSYASQLQFGWGKGMVFDRGYKIEDLVEHSLKAVAEGFDAIKINFITYDGNGNRLGFLKGPIMPGTRALIEERVKAVREAVGDGVDIIVENHARTDAVSAVEMSQIIKPYGIMFMEETCTPMNLQVLETVRNHSAVLQAGGERVYGKYHYANLIKKDIFQVYQPDLGTCGGITEAMKIASMADAVDAGIQIHVCASPIAIAASLHVEASLPNFVIHEHHVTNRSENNIRLGVYDYQPDGCGFCHVPELPGIGQELSRWAMDHALQKETVKGE</sequence>
<dbReference type="SMART" id="SM00922">
    <property type="entry name" value="MR_MLE"/>
    <property type="match status" value="1"/>
</dbReference>
<name>A8RHF5_ENTBW</name>
<dbReference type="PaxDb" id="411902-CLOBOL_00402"/>
<dbReference type="Pfam" id="PF02746">
    <property type="entry name" value="MR_MLE_N"/>
    <property type="match status" value="1"/>
</dbReference>
<proteinExistence type="predicted"/>